<protein>
    <submittedName>
        <fullName evidence="2">DUF1850 domain-containing protein</fullName>
    </submittedName>
</protein>
<organism evidence="2 3">
    <name type="scientific">Desulfovibrio porci</name>
    <dbReference type="NCBI Taxonomy" id="2605782"/>
    <lineage>
        <taxon>Bacteria</taxon>
        <taxon>Pseudomonadati</taxon>
        <taxon>Thermodesulfobacteriota</taxon>
        <taxon>Desulfovibrionia</taxon>
        <taxon>Desulfovibrionales</taxon>
        <taxon>Desulfovibrionaceae</taxon>
        <taxon>Desulfovibrio</taxon>
    </lineage>
</organism>
<proteinExistence type="predicted"/>
<dbReference type="RefSeq" id="WP_154510511.1">
    <property type="nucleotide sequence ID" value="NZ_DBFWWU010000041.1"/>
</dbReference>
<gene>
    <name evidence="2" type="ORF">FYJ44_06760</name>
</gene>
<feature type="chain" id="PRO_5026848933" evidence="1">
    <location>
        <begin position="27"/>
        <end position="192"/>
    </location>
</feature>
<accession>A0A6L5XKM9</accession>
<dbReference type="EMBL" id="VUMH01000005">
    <property type="protein sequence ID" value="MSS27756.1"/>
    <property type="molecule type" value="Genomic_DNA"/>
</dbReference>
<sequence length="192" mass="20448">MLKNFMYMPAGLLCLCMLFWAGTARAASPEAPGGPAEWGNTDGRLVLKNADGVVLFSCPARDGLAFGIRYIHSVAKSPVEDWFRVSRGMIFLEKTVYQDFGAGLPHNPGPGQTMSTGDGHIVISGYHKALPSFDVRVGRIARHTLLLPREGAADGEPAQGNAREIPLATLAPPGSAVTFTLASRVRTDAAAR</sequence>
<keyword evidence="3" id="KW-1185">Reference proteome</keyword>
<keyword evidence="1" id="KW-0732">Signal</keyword>
<dbReference type="Pfam" id="PF08905">
    <property type="entry name" value="DUF1850"/>
    <property type="match status" value="1"/>
</dbReference>
<comment type="caution">
    <text evidence="2">The sequence shown here is derived from an EMBL/GenBank/DDBJ whole genome shotgun (WGS) entry which is preliminary data.</text>
</comment>
<reference evidence="2 3" key="1">
    <citation type="submission" date="2019-09" db="EMBL/GenBank/DDBJ databases">
        <title>In-depth cultivation of the pig gut microbiome towards novel bacterial diversity and tailored functional studies.</title>
        <authorList>
            <person name="Wylensek D."/>
            <person name="Hitch T.C.A."/>
            <person name="Clavel T."/>
        </authorList>
    </citation>
    <scope>NUCLEOTIDE SEQUENCE [LARGE SCALE GENOMIC DNA]</scope>
    <source>
        <strain evidence="2 3">PG-178-WT-4</strain>
    </source>
</reference>
<dbReference type="Proteomes" id="UP000477488">
    <property type="component" value="Unassembled WGS sequence"/>
</dbReference>
<evidence type="ECO:0000313" key="3">
    <source>
        <dbReference type="Proteomes" id="UP000477488"/>
    </source>
</evidence>
<feature type="signal peptide" evidence="1">
    <location>
        <begin position="1"/>
        <end position="26"/>
    </location>
</feature>
<dbReference type="AlphaFoldDB" id="A0A6L5XKM9"/>
<evidence type="ECO:0000256" key="1">
    <source>
        <dbReference type="SAM" id="SignalP"/>
    </source>
</evidence>
<name>A0A6L5XKM9_9BACT</name>
<dbReference type="InterPro" id="IPR015001">
    <property type="entry name" value="DUF1850"/>
</dbReference>
<evidence type="ECO:0000313" key="2">
    <source>
        <dbReference type="EMBL" id="MSS27756.1"/>
    </source>
</evidence>